<feature type="domain" description="HTH tetR-type" evidence="4">
    <location>
        <begin position="22"/>
        <end position="82"/>
    </location>
</feature>
<evidence type="ECO:0000256" key="1">
    <source>
        <dbReference type="ARBA" id="ARBA00023125"/>
    </source>
</evidence>
<sequence length="223" mass="25790">MAPALNINRETAHKNPRKNDPDGLKQRIFASALAEFSEAGLKGARLERIAEQAGTTKRMVVYHFKNKEALYIAVLEYAYTHIRQDELALNLATQPPAEAIRQLTEANFNYHASHPAFIRLISMENMQRGQYARRSEKLRQLNSSALQTLEEILQRGKRLTLFTDEVNALDLHRIISSLCFHYSANQYTFETLFESARSAEDKLAYYRQMTVDVVMRYLKCDHY</sequence>
<dbReference type="PANTHER" id="PTHR30328:SF54">
    <property type="entry name" value="HTH-TYPE TRANSCRIPTIONAL REPRESSOR SCO4008"/>
    <property type="match status" value="1"/>
</dbReference>
<proteinExistence type="predicted"/>
<reference evidence="5 6" key="1">
    <citation type="submission" date="2016-01" db="EMBL/GenBank/DDBJ databases">
        <authorList>
            <person name="Oliw E.H."/>
        </authorList>
    </citation>
    <scope>NUCLEOTIDE SEQUENCE [LARGE SCALE GENOMIC DNA]</scope>
    <source>
        <strain evidence="5 6">FRB97</strain>
    </source>
</reference>
<name>A0A250AX84_9GAMM</name>
<dbReference type="RefSeq" id="WP_095845125.1">
    <property type="nucleotide sequence ID" value="NZ_CP014136.1"/>
</dbReference>
<dbReference type="PROSITE" id="PS50977">
    <property type="entry name" value="HTH_TETR_2"/>
    <property type="match status" value="1"/>
</dbReference>
<dbReference type="PRINTS" id="PR00455">
    <property type="entry name" value="HTHTETR"/>
</dbReference>
<feature type="DNA-binding region" description="H-T-H motif" evidence="2">
    <location>
        <begin position="45"/>
        <end position="64"/>
    </location>
</feature>
<organism evidence="5 6">
    <name type="scientific">Gibbsiella quercinecans</name>
    <dbReference type="NCBI Taxonomy" id="929813"/>
    <lineage>
        <taxon>Bacteria</taxon>
        <taxon>Pseudomonadati</taxon>
        <taxon>Pseudomonadota</taxon>
        <taxon>Gammaproteobacteria</taxon>
        <taxon>Enterobacterales</taxon>
        <taxon>Yersiniaceae</taxon>
        <taxon>Gibbsiella</taxon>
    </lineage>
</organism>
<feature type="region of interest" description="Disordered" evidence="3">
    <location>
        <begin position="1"/>
        <end position="23"/>
    </location>
</feature>
<accession>A0A250AX84</accession>
<dbReference type="AlphaFoldDB" id="A0A250AX84"/>
<dbReference type="InterPro" id="IPR009057">
    <property type="entry name" value="Homeodomain-like_sf"/>
</dbReference>
<protein>
    <submittedName>
        <fullName evidence="5">TetR family transcriptional regulator</fullName>
    </submittedName>
</protein>
<dbReference type="InterPro" id="IPR050109">
    <property type="entry name" value="HTH-type_TetR-like_transc_reg"/>
</dbReference>
<dbReference type="InterPro" id="IPR036271">
    <property type="entry name" value="Tet_transcr_reg_TetR-rel_C_sf"/>
</dbReference>
<evidence type="ECO:0000313" key="5">
    <source>
        <dbReference type="EMBL" id="ATA18527.1"/>
    </source>
</evidence>
<dbReference type="SUPFAM" id="SSF48498">
    <property type="entry name" value="Tetracyclin repressor-like, C-terminal domain"/>
    <property type="match status" value="1"/>
</dbReference>
<dbReference type="Pfam" id="PF17938">
    <property type="entry name" value="TetR_C_29"/>
    <property type="match status" value="1"/>
</dbReference>
<evidence type="ECO:0000259" key="4">
    <source>
        <dbReference type="PROSITE" id="PS50977"/>
    </source>
</evidence>
<dbReference type="Pfam" id="PF00440">
    <property type="entry name" value="TetR_N"/>
    <property type="match status" value="1"/>
</dbReference>
<keyword evidence="1 2" id="KW-0238">DNA-binding</keyword>
<feature type="compositionally biased region" description="Basic and acidic residues" evidence="3">
    <location>
        <begin position="10"/>
        <end position="23"/>
    </location>
</feature>
<dbReference type="InterPro" id="IPR001647">
    <property type="entry name" value="HTH_TetR"/>
</dbReference>
<keyword evidence="6" id="KW-1185">Reference proteome</keyword>
<dbReference type="GO" id="GO:0003677">
    <property type="term" value="F:DNA binding"/>
    <property type="evidence" value="ECO:0007669"/>
    <property type="project" value="UniProtKB-UniRule"/>
</dbReference>
<dbReference type="OrthoDB" id="2356263at2"/>
<dbReference type="Proteomes" id="UP000217182">
    <property type="component" value="Chromosome"/>
</dbReference>
<dbReference type="PANTHER" id="PTHR30328">
    <property type="entry name" value="TRANSCRIPTIONAL REPRESSOR"/>
    <property type="match status" value="1"/>
</dbReference>
<evidence type="ECO:0000256" key="2">
    <source>
        <dbReference type="PROSITE-ProRule" id="PRU00335"/>
    </source>
</evidence>
<dbReference type="KEGG" id="gqu:AWC35_03745"/>
<dbReference type="InterPro" id="IPR041474">
    <property type="entry name" value="NicS_C"/>
</dbReference>
<dbReference type="Gene3D" id="1.10.357.10">
    <property type="entry name" value="Tetracycline Repressor, domain 2"/>
    <property type="match status" value="1"/>
</dbReference>
<evidence type="ECO:0000313" key="6">
    <source>
        <dbReference type="Proteomes" id="UP000217182"/>
    </source>
</evidence>
<gene>
    <name evidence="5" type="ORF">AWC35_03745</name>
</gene>
<dbReference type="SUPFAM" id="SSF46689">
    <property type="entry name" value="Homeodomain-like"/>
    <property type="match status" value="1"/>
</dbReference>
<evidence type="ECO:0000256" key="3">
    <source>
        <dbReference type="SAM" id="MobiDB-lite"/>
    </source>
</evidence>
<dbReference type="EMBL" id="CP014136">
    <property type="protein sequence ID" value="ATA18527.1"/>
    <property type="molecule type" value="Genomic_DNA"/>
</dbReference>